<name>Q1MSC3_LAWIP</name>
<dbReference type="EMBL" id="AM180252">
    <property type="protein sequence ID" value="CAJ54102.1"/>
    <property type="molecule type" value="Genomic_DNA"/>
</dbReference>
<dbReference type="KEGG" id="lip:LI0046"/>
<protein>
    <submittedName>
        <fullName evidence="2">Uncharacterized protein</fullName>
    </submittedName>
</protein>
<evidence type="ECO:0000313" key="2">
    <source>
        <dbReference type="EMBL" id="CAJ54102.1"/>
    </source>
</evidence>
<sequence>MASNLDEVKCNQLYRYFVTQDSIIAILMDGIWYMFFPKDTEGKKMEEKAFMEVNLKEIDPTLLPELRKLCKGRFDLQKTLETVHELKFNLKIKLLLVNNLEEPQENFVIYITKEFGIKAQQKAIELYRLC</sequence>
<dbReference type="eggNOG" id="COG4748">
    <property type="taxonomic scope" value="Bacteria"/>
</dbReference>
<keyword evidence="1" id="KW-1133">Transmembrane helix</keyword>
<keyword evidence="1" id="KW-0472">Membrane</keyword>
<evidence type="ECO:0000313" key="3">
    <source>
        <dbReference type="Proteomes" id="UP000002430"/>
    </source>
</evidence>
<dbReference type="HOGENOM" id="CLU_1935395_0_0_7"/>
<evidence type="ECO:0000256" key="1">
    <source>
        <dbReference type="SAM" id="Phobius"/>
    </source>
</evidence>
<accession>Q1MSC3</accession>
<organism evidence="2 3">
    <name type="scientific">Lawsonia intracellularis (strain PHE/MN1-00)</name>
    <dbReference type="NCBI Taxonomy" id="363253"/>
    <lineage>
        <taxon>Bacteria</taxon>
        <taxon>Pseudomonadati</taxon>
        <taxon>Thermodesulfobacteriota</taxon>
        <taxon>Desulfovibrionia</taxon>
        <taxon>Desulfovibrionales</taxon>
        <taxon>Desulfovibrionaceae</taxon>
        <taxon>Lawsonia</taxon>
    </lineage>
</organism>
<keyword evidence="1" id="KW-0812">Transmembrane</keyword>
<keyword evidence="3" id="KW-1185">Reference proteome</keyword>
<feature type="transmembrane region" description="Helical" evidence="1">
    <location>
        <begin position="13"/>
        <end position="35"/>
    </location>
</feature>
<dbReference type="RefSeq" id="WP_011526129.1">
    <property type="nucleotide sequence ID" value="NC_008011.1"/>
</dbReference>
<dbReference type="Proteomes" id="UP000002430">
    <property type="component" value="Chromosome"/>
</dbReference>
<dbReference type="AlphaFoldDB" id="Q1MSC3"/>
<dbReference type="OrthoDB" id="9148007at2"/>
<reference evidence="2 3" key="1">
    <citation type="submission" date="2005-11" db="EMBL/GenBank/DDBJ databases">
        <title>The complete genome sequence of Lawsonia intracellularis: the causative agent of proliferative enteropathy.</title>
        <authorList>
            <person name="Kaur K."/>
            <person name="Zhang Q."/>
            <person name="Beckler D."/>
            <person name="Munir S."/>
            <person name="Li L."/>
            <person name="Kinsley K."/>
            <person name="Herron L."/>
            <person name="Peterson A."/>
            <person name="May B."/>
            <person name="Singh S."/>
            <person name="Gebhart C."/>
            <person name="Kapur V."/>
        </authorList>
    </citation>
    <scope>NUCLEOTIDE SEQUENCE [LARGE SCALE GENOMIC DNA]</scope>
    <source>
        <strain evidence="2 3">PHE/MN1-00</strain>
    </source>
</reference>
<gene>
    <name evidence="2" type="ordered locus">LI0046</name>
</gene>
<proteinExistence type="predicted"/>